<dbReference type="Proteomes" id="UP000035720">
    <property type="component" value="Unassembled WGS sequence"/>
</dbReference>
<evidence type="ECO:0000313" key="1">
    <source>
        <dbReference type="EMBL" id="CCI53010.1"/>
    </source>
</evidence>
<sequence>MKPYSTPDDPDVALNVTGSIARIDAHHGAVVAHILDASGIGRDSDDRLVSLSGVDLAAAWNSAADNLPWIHAMDQLHARLAQWQKAGGMVRVVATPGKPVSLFGPDGELITVPSPGVEFGPAS</sequence>
<accession>A0A077MAY3</accession>
<protein>
    <submittedName>
        <fullName evidence="1">Uncharacterized protein</fullName>
    </submittedName>
</protein>
<evidence type="ECO:0000313" key="2">
    <source>
        <dbReference type="Proteomes" id="UP000035720"/>
    </source>
</evidence>
<dbReference type="OrthoDB" id="9798876at2"/>
<proteinExistence type="predicted"/>
<comment type="caution">
    <text evidence="1">The sequence shown here is derived from an EMBL/GenBank/DDBJ whole genome shotgun (WGS) entry which is preliminary data.</text>
</comment>
<dbReference type="AlphaFoldDB" id="A0A077MAY3"/>
<dbReference type="EMBL" id="CAJC01000137">
    <property type="protein sequence ID" value="CCI53010.1"/>
    <property type="molecule type" value="Genomic_DNA"/>
</dbReference>
<dbReference type="RefSeq" id="WP_157038469.1">
    <property type="nucleotide sequence ID" value="NZ_HF571038.1"/>
</dbReference>
<gene>
    <name evidence="1" type="ORF">BN13_280007</name>
</gene>
<keyword evidence="2" id="KW-1185">Reference proteome</keyword>
<reference evidence="1 2" key="1">
    <citation type="journal article" date="2013" name="ISME J.">
        <title>A metabolic model for members of the genus Tetrasphaera involved in enhanced biological phosphorus removal.</title>
        <authorList>
            <person name="Kristiansen R."/>
            <person name="Nguyen H.T.T."/>
            <person name="Saunders A.M."/>
            <person name="Nielsen J.L."/>
            <person name="Wimmer R."/>
            <person name="Le V.Q."/>
            <person name="McIlroy S.J."/>
            <person name="Petrovski S."/>
            <person name="Seviour R.J."/>
            <person name="Calteau A."/>
            <person name="Nielsen K.L."/>
            <person name="Nielsen P.H."/>
        </authorList>
    </citation>
    <scope>NUCLEOTIDE SEQUENCE [LARGE SCALE GENOMIC DNA]</scope>
    <source>
        <strain evidence="1 2">Ben 74</strain>
    </source>
</reference>
<name>A0A077MAY3_9MICO</name>
<dbReference type="STRING" id="1193518.BN13_280007"/>
<organism evidence="1 2">
    <name type="scientific">Nostocoides jenkinsii Ben 74</name>
    <dbReference type="NCBI Taxonomy" id="1193518"/>
    <lineage>
        <taxon>Bacteria</taxon>
        <taxon>Bacillati</taxon>
        <taxon>Actinomycetota</taxon>
        <taxon>Actinomycetes</taxon>
        <taxon>Micrococcales</taxon>
        <taxon>Intrasporangiaceae</taxon>
        <taxon>Nostocoides</taxon>
    </lineage>
</organism>